<name>A0A1Y9TLS8_9RHOD</name>
<keyword evidence="13" id="KW-0934">Plastid</keyword>
<comment type="similarity">
    <text evidence="2 7">Belongs to the BPG-independent phosphoglycerate mutase family.</text>
</comment>
<feature type="active site" description="Phosphoserine intermediate" evidence="7 8">
    <location>
        <position position="65"/>
    </location>
</feature>
<sequence length="522" mass="58446">MSTRKVYPTVLTILDGWGASDNSHGNAVRNANTPVLNALLSNYPVTFLHCSGKHVGLPDKQMGNSEVGHVTMGGGRIIPQDLVKIAISIEDYSFFSNPVLHKACKKVEHNDSSLHIIGLCSNGGVHSHIDHLFSLIDLARQKLVKRVCLHIITDGRDTPPFSGINFVERISNYIKEDNHINIVTITGRYYAMDRDSRWARTEQAYNIFTNDENTILIDPVELIAQYYNKSISDEFIVPSRVNKGAIKSGDAIIFFNYRPDRMRQLAQAFSKSNFKGFSRERISDLLVITFTQYDSLLDIPFVFKPNKLTNFLGEIVSKNNLKQFRIAETEKYAHVTYFFNGGIEEPFLGEDRELVPSPKVATYDITPAMSALQVTQKVIKALEKNCYSLIIINYANPDMLGHTGNYEATIAAMETVDKCIGQLLENISKFNGLLILTADHGNAECMLDENNNPHTSHTNNRVPFLLIEGEMNKITGHGGQVHLKKEGSLIDIAPTILDILKLQKPLEMTGTSLIELASYEIR</sequence>
<dbReference type="Pfam" id="PF01676">
    <property type="entry name" value="Metalloenzyme"/>
    <property type="match status" value="1"/>
</dbReference>
<feature type="binding site" evidence="7 10">
    <location>
        <position position="15"/>
    </location>
    <ligand>
        <name>Mn(2+)</name>
        <dbReference type="ChEBI" id="CHEBI:29035"/>
        <label>2</label>
    </ligand>
</feature>
<dbReference type="GO" id="GO:0004619">
    <property type="term" value="F:phosphoglycerate mutase activity"/>
    <property type="evidence" value="ECO:0007669"/>
    <property type="project" value="UniProtKB-UniRule"/>
</dbReference>
<accession>A0A1Y9TLS8</accession>
<feature type="domain" description="BPG-independent PGAM N-terminal" evidence="12">
    <location>
        <begin position="86"/>
        <end position="294"/>
    </location>
</feature>
<feature type="binding site" evidence="7 9">
    <location>
        <position position="188"/>
    </location>
    <ligand>
        <name>substrate</name>
    </ligand>
</feature>
<gene>
    <name evidence="13" type="primary">pgmA</name>
    <name evidence="7" type="synonym">gpmI</name>
</gene>
<keyword evidence="6 7" id="KW-0413">Isomerase</keyword>
<dbReference type="PIRSF" id="PIRSF001492">
    <property type="entry name" value="IPGAM"/>
    <property type="match status" value="1"/>
</dbReference>
<dbReference type="GeneID" id="32891531"/>
<dbReference type="InterPro" id="IPR006124">
    <property type="entry name" value="Metalloenzyme"/>
</dbReference>
<comment type="subcellular location">
    <subcellularLocation>
        <location evidence="7">Plastid</location>
        <location evidence="7">Chloroplast</location>
    </subcellularLocation>
</comment>
<feature type="binding site" evidence="7 10">
    <location>
        <position position="439"/>
    </location>
    <ligand>
        <name>Mn(2+)</name>
        <dbReference type="ChEBI" id="CHEBI:29035"/>
        <label>2</label>
    </ligand>
</feature>
<dbReference type="RefSeq" id="YP_009369877.1">
    <property type="nucleotide sequence ID" value="NC_034776.1"/>
</dbReference>
<organism evidence="13">
    <name type="scientific">Boldia erythrosiphon</name>
    <dbReference type="NCBI Taxonomy" id="74908"/>
    <lineage>
        <taxon>Eukaryota</taxon>
        <taxon>Rhodophyta</taxon>
        <taxon>Compsopogonophyceae</taxon>
        <taxon>Compsopogonales</taxon>
        <taxon>Boldiaceae</taxon>
        <taxon>Boldia</taxon>
    </lineage>
</organism>
<keyword evidence="4 7" id="KW-0324">Glycolysis</keyword>
<evidence type="ECO:0000256" key="2">
    <source>
        <dbReference type="ARBA" id="ARBA00008819"/>
    </source>
</evidence>
<comment type="cofactor">
    <cofactor evidence="7">
        <name>Mn(2+)</name>
        <dbReference type="ChEBI" id="CHEBI:29035"/>
    </cofactor>
    <text evidence="7">Binds 2 manganese ions per subunit.</text>
</comment>
<dbReference type="InterPro" id="IPR011258">
    <property type="entry name" value="BPG-indep_PGM_N"/>
</dbReference>
<dbReference type="SUPFAM" id="SSF64158">
    <property type="entry name" value="2,3-Bisphosphoglycerate-independent phosphoglycerate mutase, substrate-binding domain"/>
    <property type="match status" value="1"/>
</dbReference>
<dbReference type="PANTHER" id="PTHR31637:SF0">
    <property type="entry name" value="2,3-BISPHOSPHOGLYCERATE-INDEPENDENT PHOSPHOGLYCERATE MUTASE"/>
    <property type="match status" value="1"/>
</dbReference>
<feature type="binding site" evidence="7 10">
    <location>
        <position position="398"/>
    </location>
    <ligand>
        <name>Mn(2+)</name>
        <dbReference type="ChEBI" id="CHEBI:29035"/>
        <label>1</label>
    </ligand>
</feature>
<evidence type="ECO:0000256" key="9">
    <source>
        <dbReference type="PIRSR" id="PIRSR001492-2"/>
    </source>
</evidence>
<dbReference type="Pfam" id="PF06415">
    <property type="entry name" value="iPGM_N"/>
    <property type="match status" value="1"/>
</dbReference>
<evidence type="ECO:0000259" key="11">
    <source>
        <dbReference type="Pfam" id="PF01676"/>
    </source>
</evidence>
<dbReference type="PANTHER" id="PTHR31637">
    <property type="entry name" value="2,3-BISPHOSPHOGLYCERATE-INDEPENDENT PHOSPHOGLYCERATE MUTASE"/>
    <property type="match status" value="1"/>
</dbReference>
<reference evidence="13" key="1">
    <citation type="submission" date="2017-03" db="EMBL/GenBank/DDBJ databases">
        <title>The new red algal subphylum Proteorhodophytina comprises the largest and most divergent plastid genomes known.</title>
        <authorList>
            <person name="Munoz-Gomez S.A."/>
            <person name="Mejia-Franco F.G."/>
            <person name="Durnin K."/>
            <person name="Morgan C."/>
            <person name="Grisdale C.J."/>
            <person name="Archibald J.M."/>
            <person name="Slamovits C.H."/>
        </authorList>
    </citation>
    <scope>NUCLEOTIDE SEQUENCE</scope>
    <source>
        <strain evidence="13">UTEX LB2858</strain>
    </source>
</reference>
<evidence type="ECO:0000256" key="5">
    <source>
        <dbReference type="ARBA" id="ARBA00023211"/>
    </source>
</evidence>
<feature type="binding site" evidence="7 9">
    <location>
        <begin position="156"/>
        <end position="157"/>
    </location>
    <ligand>
        <name>substrate</name>
    </ligand>
</feature>
<dbReference type="InterPro" id="IPR005995">
    <property type="entry name" value="Pgm_bpd_ind"/>
</dbReference>
<evidence type="ECO:0000256" key="8">
    <source>
        <dbReference type="PIRSR" id="PIRSR001492-1"/>
    </source>
</evidence>
<dbReference type="GO" id="GO:0006096">
    <property type="term" value="P:glycolytic process"/>
    <property type="evidence" value="ECO:0007669"/>
    <property type="project" value="UniProtKB-UniRule"/>
</dbReference>
<dbReference type="GO" id="GO:0006007">
    <property type="term" value="P:glucose catabolic process"/>
    <property type="evidence" value="ECO:0007669"/>
    <property type="project" value="InterPro"/>
</dbReference>
<evidence type="ECO:0000259" key="12">
    <source>
        <dbReference type="Pfam" id="PF06415"/>
    </source>
</evidence>
<evidence type="ECO:0000256" key="7">
    <source>
        <dbReference type="HAMAP-Rule" id="MF_01038"/>
    </source>
</evidence>
<dbReference type="AlphaFoldDB" id="A0A1Y9TLS8"/>
<dbReference type="NCBIfam" id="TIGR01307">
    <property type="entry name" value="pgm_bpd_ind"/>
    <property type="match status" value="1"/>
</dbReference>
<feature type="binding site" evidence="7 9">
    <location>
        <position position="331"/>
    </location>
    <ligand>
        <name>substrate</name>
    </ligand>
</feature>
<dbReference type="InterPro" id="IPR017850">
    <property type="entry name" value="Alkaline_phosphatase_core_sf"/>
</dbReference>
<evidence type="ECO:0000256" key="3">
    <source>
        <dbReference type="ARBA" id="ARBA00022723"/>
    </source>
</evidence>
<feature type="binding site" evidence="7 10">
    <location>
        <position position="457"/>
    </location>
    <ligand>
        <name>Mn(2+)</name>
        <dbReference type="ChEBI" id="CHEBI:29035"/>
        <label>1</label>
    </ligand>
</feature>
<feature type="binding site" evidence="7 10">
    <location>
        <position position="65"/>
    </location>
    <ligand>
        <name>Mn(2+)</name>
        <dbReference type="ChEBI" id="CHEBI:29035"/>
        <label>2</label>
    </ligand>
</feature>
<comment type="pathway">
    <text evidence="1 7">Carbohydrate degradation; glycolysis; pyruvate from D-glyceraldehyde 3-phosphate: step 3/5.</text>
</comment>
<evidence type="ECO:0000256" key="1">
    <source>
        <dbReference type="ARBA" id="ARBA00004798"/>
    </source>
</evidence>
<feature type="binding site" evidence="7 10">
    <location>
        <position position="440"/>
    </location>
    <ligand>
        <name>Mn(2+)</name>
        <dbReference type="ChEBI" id="CHEBI:29035"/>
        <label>2</label>
    </ligand>
</feature>
<dbReference type="InterPro" id="IPR036646">
    <property type="entry name" value="PGAM_B_sf"/>
</dbReference>
<dbReference type="Gene3D" id="3.40.1450.10">
    <property type="entry name" value="BPG-independent phosphoglycerate mutase, domain B"/>
    <property type="match status" value="1"/>
</dbReference>
<feature type="binding site" evidence="7 10">
    <location>
        <position position="402"/>
    </location>
    <ligand>
        <name>Mn(2+)</name>
        <dbReference type="ChEBI" id="CHEBI:29035"/>
        <label>1</label>
    </ligand>
</feature>
<dbReference type="EC" id="5.4.2.12" evidence="7"/>
<dbReference type="GO" id="GO:0005829">
    <property type="term" value="C:cytosol"/>
    <property type="evidence" value="ECO:0007669"/>
    <property type="project" value="TreeGrafter"/>
</dbReference>
<keyword evidence="5 7" id="KW-0464">Manganese</keyword>
<evidence type="ECO:0000256" key="10">
    <source>
        <dbReference type="PIRSR" id="PIRSR001492-3"/>
    </source>
</evidence>
<evidence type="ECO:0000256" key="6">
    <source>
        <dbReference type="ARBA" id="ARBA00023235"/>
    </source>
</evidence>
<dbReference type="GO" id="GO:0009507">
    <property type="term" value="C:chloroplast"/>
    <property type="evidence" value="ECO:0007669"/>
    <property type="project" value="UniProtKB-SubCell"/>
</dbReference>
<keyword evidence="13" id="KW-0150">Chloroplast</keyword>
<feature type="binding site" evidence="7 9">
    <location>
        <position position="194"/>
    </location>
    <ligand>
        <name>substrate</name>
    </ligand>
</feature>
<feature type="domain" description="Metalloenzyme" evidence="11">
    <location>
        <begin position="8"/>
        <end position="503"/>
    </location>
</feature>
<protein>
    <recommendedName>
        <fullName evidence="7">2,3-bisphosphoglycerate-independent phosphoglycerate mutase</fullName>
        <shortName evidence="7">BPG-independent PGAM</shortName>
        <shortName evidence="7">Phosphoglyceromutase</shortName>
        <shortName evidence="7">iPGM</shortName>
        <ecNumber evidence="7">5.4.2.12</ecNumber>
    </recommendedName>
</protein>
<dbReference type="Gene3D" id="3.40.720.10">
    <property type="entry name" value="Alkaline Phosphatase, subunit A"/>
    <property type="match status" value="1"/>
</dbReference>
<dbReference type="UniPathway" id="UPA00109">
    <property type="reaction ID" value="UER00186"/>
</dbReference>
<comment type="function">
    <text evidence="7">Catalyzes the interconversion of 2-phosphoglycerate and 3-phosphoglycerate.</text>
</comment>
<dbReference type="CDD" id="cd16010">
    <property type="entry name" value="iPGM"/>
    <property type="match status" value="1"/>
</dbReference>
<keyword evidence="3 7" id="KW-0479">Metal-binding</keyword>
<evidence type="ECO:0000256" key="4">
    <source>
        <dbReference type="ARBA" id="ARBA00023152"/>
    </source>
</evidence>
<evidence type="ECO:0000313" key="13">
    <source>
        <dbReference type="EMBL" id="ARO90565.1"/>
    </source>
</evidence>
<dbReference type="FunFam" id="3.40.1450.10:FF:000002">
    <property type="entry name" value="2,3-bisphosphoglycerate-independent phosphoglycerate mutase"/>
    <property type="match status" value="1"/>
</dbReference>
<proteinExistence type="inferred from homology"/>
<comment type="catalytic activity">
    <reaction evidence="7">
        <text>(2R)-2-phosphoglycerate = (2R)-3-phosphoglycerate</text>
        <dbReference type="Rhea" id="RHEA:15901"/>
        <dbReference type="ChEBI" id="CHEBI:58272"/>
        <dbReference type="ChEBI" id="CHEBI:58289"/>
        <dbReference type="EC" id="5.4.2.12"/>
    </reaction>
</comment>
<dbReference type="EMBL" id="KY709208">
    <property type="protein sequence ID" value="ARO90565.1"/>
    <property type="molecule type" value="Genomic_DNA"/>
</dbReference>
<dbReference type="SUPFAM" id="SSF53649">
    <property type="entry name" value="Alkaline phosphatase-like"/>
    <property type="match status" value="1"/>
</dbReference>
<feature type="binding site" evidence="7 9">
    <location>
        <begin position="258"/>
        <end position="261"/>
    </location>
    <ligand>
        <name>substrate</name>
    </ligand>
</feature>
<geneLocation type="chloroplast" evidence="13"/>
<dbReference type="GO" id="GO:0030145">
    <property type="term" value="F:manganese ion binding"/>
    <property type="evidence" value="ECO:0007669"/>
    <property type="project" value="UniProtKB-UniRule"/>
</dbReference>
<dbReference type="HAMAP" id="MF_01038">
    <property type="entry name" value="GpmI"/>
    <property type="match status" value="1"/>
</dbReference>
<feature type="binding site" evidence="7 9">
    <location>
        <position position="126"/>
    </location>
    <ligand>
        <name>substrate</name>
    </ligand>
</feature>